<accession>A0AAV5LSP0</accession>
<proteinExistence type="inferred from homology"/>
<evidence type="ECO:0000313" key="2">
    <source>
        <dbReference type="EMBL" id="GKV39813.1"/>
    </source>
</evidence>
<dbReference type="PRINTS" id="PR00081">
    <property type="entry name" value="GDHRDH"/>
</dbReference>
<dbReference type="Pfam" id="PF13561">
    <property type="entry name" value="adh_short_C2"/>
    <property type="match status" value="1"/>
</dbReference>
<gene>
    <name evidence="2" type="ORF">SLEP1_g47528</name>
</gene>
<organism evidence="2 3">
    <name type="scientific">Rubroshorea leprosula</name>
    <dbReference type="NCBI Taxonomy" id="152421"/>
    <lineage>
        <taxon>Eukaryota</taxon>
        <taxon>Viridiplantae</taxon>
        <taxon>Streptophyta</taxon>
        <taxon>Embryophyta</taxon>
        <taxon>Tracheophyta</taxon>
        <taxon>Spermatophyta</taxon>
        <taxon>Magnoliopsida</taxon>
        <taxon>eudicotyledons</taxon>
        <taxon>Gunneridae</taxon>
        <taxon>Pentapetalae</taxon>
        <taxon>rosids</taxon>
        <taxon>malvids</taxon>
        <taxon>Malvales</taxon>
        <taxon>Dipterocarpaceae</taxon>
        <taxon>Rubroshorea</taxon>
    </lineage>
</organism>
<sequence>MEPWSNLSAKVIMVTEASPGLGREFCLDLAKAGGRIIAAARRVDHLKSLCDDINRLTPHSSNGPVAIAVELDGSAAGATIEKAVQQAWEAYGRIDALVNNAGSWLVSKYVCMRVRDAKRGGSLINISSIAGLDRVQAFGVLAYASSKAALRAMTKVLALELGAHNIRVNAMAPRVFRSEITKCMFKKQGLSNFIAKVAPLRSLGTTDPALTSLIRYLIHDSSAYVSGNIFVVDAGTTLPGVPIFSSL</sequence>
<name>A0AAV5LSP0_9ROSI</name>
<comment type="similarity">
    <text evidence="1">Belongs to the short-chain dehydrogenases/reductases (SDR) family.</text>
</comment>
<dbReference type="AlphaFoldDB" id="A0AAV5LSP0"/>
<dbReference type="Proteomes" id="UP001054252">
    <property type="component" value="Unassembled WGS sequence"/>
</dbReference>
<reference evidence="2 3" key="1">
    <citation type="journal article" date="2021" name="Commun. Biol.">
        <title>The genome of Shorea leprosula (Dipterocarpaceae) highlights the ecological relevance of drought in aseasonal tropical rainforests.</title>
        <authorList>
            <person name="Ng K.K.S."/>
            <person name="Kobayashi M.J."/>
            <person name="Fawcett J.A."/>
            <person name="Hatakeyama M."/>
            <person name="Paape T."/>
            <person name="Ng C.H."/>
            <person name="Ang C.C."/>
            <person name="Tnah L.H."/>
            <person name="Lee C.T."/>
            <person name="Nishiyama T."/>
            <person name="Sese J."/>
            <person name="O'Brien M.J."/>
            <person name="Copetti D."/>
            <person name="Mohd Noor M.I."/>
            <person name="Ong R.C."/>
            <person name="Putra M."/>
            <person name="Sireger I.Z."/>
            <person name="Indrioko S."/>
            <person name="Kosugi Y."/>
            <person name="Izuno A."/>
            <person name="Isagi Y."/>
            <person name="Lee S.L."/>
            <person name="Shimizu K.K."/>
        </authorList>
    </citation>
    <scope>NUCLEOTIDE SEQUENCE [LARGE SCALE GENOMIC DNA]</scope>
    <source>
        <strain evidence="2">214</strain>
    </source>
</reference>
<dbReference type="PRINTS" id="PR00080">
    <property type="entry name" value="SDRFAMILY"/>
</dbReference>
<dbReference type="PROSITE" id="PS00061">
    <property type="entry name" value="ADH_SHORT"/>
    <property type="match status" value="1"/>
</dbReference>
<dbReference type="PANTHER" id="PTHR44375">
    <property type="entry name" value="BETA-KETOACYL-ACP REDUCTASE-LIKE PROTEIN-RELATED"/>
    <property type="match status" value="1"/>
</dbReference>
<dbReference type="InterPro" id="IPR036291">
    <property type="entry name" value="NAD(P)-bd_dom_sf"/>
</dbReference>
<dbReference type="Gene3D" id="3.40.50.720">
    <property type="entry name" value="NAD(P)-binding Rossmann-like Domain"/>
    <property type="match status" value="2"/>
</dbReference>
<dbReference type="InterPro" id="IPR020904">
    <property type="entry name" value="Sc_DH/Rdtase_CS"/>
</dbReference>
<dbReference type="CDD" id="cd05233">
    <property type="entry name" value="SDR_c"/>
    <property type="match status" value="1"/>
</dbReference>
<dbReference type="PANTHER" id="PTHR44375:SF22">
    <property type="entry name" value="11-BETA-HYDROXYSTEROID DEHYDROGENASE-LIKE 4A"/>
    <property type="match status" value="1"/>
</dbReference>
<dbReference type="Pfam" id="PF00106">
    <property type="entry name" value="adh_short"/>
    <property type="match status" value="1"/>
</dbReference>
<comment type="caution">
    <text evidence="2">The sequence shown here is derived from an EMBL/GenBank/DDBJ whole genome shotgun (WGS) entry which is preliminary data.</text>
</comment>
<dbReference type="SUPFAM" id="SSF51735">
    <property type="entry name" value="NAD(P)-binding Rossmann-fold domains"/>
    <property type="match status" value="1"/>
</dbReference>
<protein>
    <submittedName>
        <fullName evidence="2">Uncharacterized protein</fullName>
    </submittedName>
</protein>
<dbReference type="EMBL" id="BPVZ01000137">
    <property type="protein sequence ID" value="GKV39813.1"/>
    <property type="molecule type" value="Genomic_DNA"/>
</dbReference>
<evidence type="ECO:0000256" key="1">
    <source>
        <dbReference type="RuleBase" id="RU000363"/>
    </source>
</evidence>
<dbReference type="InterPro" id="IPR002347">
    <property type="entry name" value="SDR_fam"/>
</dbReference>
<keyword evidence="3" id="KW-1185">Reference proteome</keyword>
<evidence type="ECO:0000313" key="3">
    <source>
        <dbReference type="Proteomes" id="UP001054252"/>
    </source>
</evidence>